<dbReference type="STRING" id="105231.A0A1Y1HUW6"/>
<dbReference type="OrthoDB" id="249099at2759"/>
<protein>
    <recommendedName>
        <fullName evidence="2">N-acetyltransferase domain-containing protein</fullName>
    </recommendedName>
</protein>
<organism evidence="3 4">
    <name type="scientific">Klebsormidium nitens</name>
    <name type="common">Green alga</name>
    <name type="synonym">Ulothrix nitens</name>
    <dbReference type="NCBI Taxonomy" id="105231"/>
    <lineage>
        <taxon>Eukaryota</taxon>
        <taxon>Viridiplantae</taxon>
        <taxon>Streptophyta</taxon>
        <taxon>Klebsormidiophyceae</taxon>
        <taxon>Klebsormidiales</taxon>
        <taxon>Klebsormidiaceae</taxon>
        <taxon>Klebsormidium</taxon>
    </lineage>
</organism>
<feature type="region of interest" description="Disordered" evidence="1">
    <location>
        <begin position="45"/>
        <end position="77"/>
    </location>
</feature>
<dbReference type="Proteomes" id="UP000054558">
    <property type="component" value="Unassembled WGS sequence"/>
</dbReference>
<keyword evidence="4" id="KW-1185">Reference proteome</keyword>
<dbReference type="EMBL" id="DF237000">
    <property type="protein sequence ID" value="GAQ80326.1"/>
    <property type="molecule type" value="Genomic_DNA"/>
</dbReference>
<dbReference type="SUPFAM" id="SSF55729">
    <property type="entry name" value="Acyl-CoA N-acyltransferases (Nat)"/>
    <property type="match status" value="1"/>
</dbReference>
<dbReference type="InterPro" id="IPR000182">
    <property type="entry name" value="GNAT_dom"/>
</dbReference>
<dbReference type="InterPro" id="IPR016181">
    <property type="entry name" value="Acyl_CoA_acyltransferase"/>
</dbReference>
<evidence type="ECO:0000313" key="4">
    <source>
        <dbReference type="Proteomes" id="UP000054558"/>
    </source>
</evidence>
<dbReference type="PROSITE" id="PS51186">
    <property type="entry name" value="GNAT"/>
    <property type="match status" value="1"/>
</dbReference>
<name>A0A1Y1HUW6_KLENI</name>
<dbReference type="OMA" id="ETHCSCF"/>
<sequence>MQTAAARVRWLKWQLGVLDMAPRKAHGGGCAAAGHRTCRCKRPVSTQAAAPSDPSIDATAQSTSPLTPPPRRPSRLPRAEVLTVREARPEEYWEIADTHCGAFFPEVNPVLGAILRLDRVFSLAGSTGDPRDCRKMALVALESGPQVLRDESFASESLSDVAPLRPFVAVASAGLPFPGELFGGSQVGERGVIGTCTLDLTGEFLPRRRPRGKRRVGIAYISNMAVRLRRRRQGVARLLVRRAEAIAKNLGCRSMALHVEEKNVSARALYEREGFRLIKVPTGAVWPQPTPLEGHTLVMMMKWLGHPSSEPPTSESGSAS</sequence>
<evidence type="ECO:0000313" key="3">
    <source>
        <dbReference type="EMBL" id="GAQ80326.1"/>
    </source>
</evidence>
<feature type="domain" description="N-acetyltransferase" evidence="2">
    <location>
        <begin position="131"/>
        <end position="304"/>
    </location>
</feature>
<dbReference type="Pfam" id="PF00583">
    <property type="entry name" value="Acetyltransf_1"/>
    <property type="match status" value="1"/>
</dbReference>
<dbReference type="AlphaFoldDB" id="A0A1Y1HUW6"/>
<proteinExistence type="predicted"/>
<evidence type="ECO:0000259" key="2">
    <source>
        <dbReference type="PROSITE" id="PS51186"/>
    </source>
</evidence>
<gene>
    <name evidence="3" type="ORF">KFL_000510270</name>
</gene>
<reference evidence="3 4" key="1">
    <citation type="journal article" date="2014" name="Nat. Commun.">
        <title>Klebsormidium flaccidum genome reveals primary factors for plant terrestrial adaptation.</title>
        <authorList>
            <person name="Hori K."/>
            <person name="Maruyama F."/>
            <person name="Fujisawa T."/>
            <person name="Togashi T."/>
            <person name="Yamamoto N."/>
            <person name="Seo M."/>
            <person name="Sato S."/>
            <person name="Yamada T."/>
            <person name="Mori H."/>
            <person name="Tajima N."/>
            <person name="Moriyama T."/>
            <person name="Ikeuchi M."/>
            <person name="Watanabe M."/>
            <person name="Wada H."/>
            <person name="Kobayashi K."/>
            <person name="Saito M."/>
            <person name="Masuda T."/>
            <person name="Sasaki-Sekimoto Y."/>
            <person name="Mashiguchi K."/>
            <person name="Awai K."/>
            <person name="Shimojima M."/>
            <person name="Masuda S."/>
            <person name="Iwai M."/>
            <person name="Nobusawa T."/>
            <person name="Narise T."/>
            <person name="Kondo S."/>
            <person name="Saito H."/>
            <person name="Sato R."/>
            <person name="Murakawa M."/>
            <person name="Ihara Y."/>
            <person name="Oshima-Yamada Y."/>
            <person name="Ohtaka K."/>
            <person name="Satoh M."/>
            <person name="Sonobe K."/>
            <person name="Ishii M."/>
            <person name="Ohtani R."/>
            <person name="Kanamori-Sato M."/>
            <person name="Honoki R."/>
            <person name="Miyazaki D."/>
            <person name="Mochizuki H."/>
            <person name="Umetsu J."/>
            <person name="Higashi K."/>
            <person name="Shibata D."/>
            <person name="Kamiya Y."/>
            <person name="Sato N."/>
            <person name="Nakamura Y."/>
            <person name="Tabata S."/>
            <person name="Ida S."/>
            <person name="Kurokawa K."/>
            <person name="Ohta H."/>
        </authorList>
    </citation>
    <scope>NUCLEOTIDE SEQUENCE [LARGE SCALE GENOMIC DNA]</scope>
    <source>
        <strain evidence="3 4">NIES-2285</strain>
    </source>
</reference>
<evidence type="ECO:0000256" key="1">
    <source>
        <dbReference type="SAM" id="MobiDB-lite"/>
    </source>
</evidence>
<dbReference type="GO" id="GO:0016747">
    <property type="term" value="F:acyltransferase activity, transferring groups other than amino-acyl groups"/>
    <property type="evidence" value="ECO:0007669"/>
    <property type="project" value="InterPro"/>
</dbReference>
<dbReference type="Gene3D" id="3.40.630.30">
    <property type="match status" value="1"/>
</dbReference>
<dbReference type="PANTHER" id="PTHR47443">
    <property type="entry name" value="ACYL-COA N-ACYLTRANSFERASES (NAT) SUPERFAMILY PROTEIN"/>
    <property type="match status" value="1"/>
</dbReference>
<dbReference type="PANTHER" id="PTHR47443:SF3">
    <property type="entry name" value="GCN5-RELATED N-ACETYLTRANSFERASE 4, CHLOROPLASTIC"/>
    <property type="match status" value="1"/>
</dbReference>
<dbReference type="CDD" id="cd04301">
    <property type="entry name" value="NAT_SF"/>
    <property type="match status" value="1"/>
</dbReference>
<accession>A0A1Y1HUW6</accession>